<protein>
    <submittedName>
        <fullName evidence="2">Uncharacterized protein</fullName>
    </submittedName>
</protein>
<feature type="transmembrane region" description="Helical" evidence="1">
    <location>
        <begin position="12"/>
        <end position="35"/>
    </location>
</feature>
<comment type="caution">
    <text evidence="2">The sequence shown here is derived from an EMBL/GenBank/DDBJ whole genome shotgun (WGS) entry which is preliminary data.</text>
</comment>
<dbReference type="PATRIC" id="fig|447.4.peg.777"/>
<dbReference type="Proteomes" id="UP000054695">
    <property type="component" value="Unassembled WGS sequence"/>
</dbReference>
<organism evidence="2 3">
    <name type="scientific">Legionella bozemanae</name>
    <name type="common">Fluoribacter bozemanae</name>
    <dbReference type="NCBI Taxonomy" id="447"/>
    <lineage>
        <taxon>Bacteria</taxon>
        <taxon>Pseudomonadati</taxon>
        <taxon>Pseudomonadota</taxon>
        <taxon>Gammaproteobacteria</taxon>
        <taxon>Legionellales</taxon>
        <taxon>Legionellaceae</taxon>
        <taxon>Legionella</taxon>
    </lineage>
</organism>
<dbReference type="EMBL" id="LNXU01000007">
    <property type="protein sequence ID" value="KTC75897.1"/>
    <property type="molecule type" value="Genomic_DNA"/>
</dbReference>
<evidence type="ECO:0000313" key="2">
    <source>
        <dbReference type="EMBL" id="KTC75897.1"/>
    </source>
</evidence>
<gene>
    <name evidence="2" type="ORF">Lboz_0725</name>
</gene>
<keyword evidence="1" id="KW-0472">Membrane</keyword>
<dbReference type="AlphaFoldDB" id="A0A0W0RY23"/>
<keyword evidence="1" id="KW-0812">Transmembrane</keyword>
<keyword evidence="1" id="KW-1133">Transmembrane helix</keyword>
<evidence type="ECO:0000256" key="1">
    <source>
        <dbReference type="SAM" id="Phobius"/>
    </source>
</evidence>
<name>A0A0W0RY23_LEGBO</name>
<accession>A0A0W0RY23</accession>
<reference evidence="2 3" key="1">
    <citation type="submission" date="2015-11" db="EMBL/GenBank/DDBJ databases">
        <title>Genomic analysis of 38 Legionella species identifies large and diverse effector repertoires.</title>
        <authorList>
            <person name="Burstein D."/>
            <person name="Amaro F."/>
            <person name="Zusman T."/>
            <person name="Lifshitz Z."/>
            <person name="Cohen O."/>
            <person name="Gilbert J.A."/>
            <person name="Pupko T."/>
            <person name="Shuman H.A."/>
            <person name="Segal G."/>
        </authorList>
    </citation>
    <scope>NUCLEOTIDE SEQUENCE [LARGE SCALE GENOMIC DNA]</scope>
    <source>
        <strain evidence="2 3">WIGA</strain>
    </source>
</reference>
<evidence type="ECO:0000313" key="3">
    <source>
        <dbReference type="Proteomes" id="UP000054695"/>
    </source>
</evidence>
<sequence>MEILLSSIYVVFAWIFNHFFKISIFIFLFIICFGINEIANSAREMALQLKIIKILLRSNDDEE</sequence>
<keyword evidence="3" id="KW-1185">Reference proteome</keyword>
<proteinExistence type="predicted"/>